<organism evidence="3 4">
    <name type="scientific">Pseudofulvibacter geojedonensis</name>
    <dbReference type="NCBI Taxonomy" id="1123758"/>
    <lineage>
        <taxon>Bacteria</taxon>
        <taxon>Pseudomonadati</taxon>
        <taxon>Bacteroidota</taxon>
        <taxon>Flavobacteriia</taxon>
        <taxon>Flavobacteriales</taxon>
        <taxon>Flavobacteriaceae</taxon>
        <taxon>Pseudofulvibacter</taxon>
    </lineage>
</organism>
<evidence type="ECO:0000256" key="1">
    <source>
        <dbReference type="SAM" id="MobiDB-lite"/>
    </source>
</evidence>
<feature type="transmembrane region" description="Helical" evidence="2">
    <location>
        <begin position="26"/>
        <end position="47"/>
    </location>
</feature>
<keyword evidence="4" id="KW-1185">Reference proteome</keyword>
<dbReference type="RefSeq" id="WP_377716190.1">
    <property type="nucleotide sequence ID" value="NZ_JBHTJM010000009.1"/>
</dbReference>
<protein>
    <submittedName>
        <fullName evidence="3">DUF4175 family protein</fullName>
    </submittedName>
</protein>
<feature type="compositionally biased region" description="Low complexity" evidence="1">
    <location>
        <begin position="744"/>
        <end position="767"/>
    </location>
</feature>
<comment type="caution">
    <text evidence="3">The sequence shown here is derived from an EMBL/GenBank/DDBJ whole genome shotgun (WGS) entry which is preliminary data.</text>
</comment>
<feature type="transmembrane region" description="Helical" evidence="2">
    <location>
        <begin position="155"/>
        <end position="175"/>
    </location>
</feature>
<gene>
    <name evidence="3" type="ORF">ACFQ1O_11600</name>
</gene>
<feature type="transmembrane region" description="Helical" evidence="2">
    <location>
        <begin position="53"/>
        <end position="79"/>
    </location>
</feature>
<name>A0ABW3I4A7_9FLAO</name>
<feature type="region of interest" description="Disordered" evidence="1">
    <location>
        <begin position="927"/>
        <end position="976"/>
    </location>
</feature>
<evidence type="ECO:0000256" key="2">
    <source>
        <dbReference type="SAM" id="Phobius"/>
    </source>
</evidence>
<evidence type="ECO:0000313" key="4">
    <source>
        <dbReference type="Proteomes" id="UP001596997"/>
    </source>
</evidence>
<reference evidence="4" key="1">
    <citation type="journal article" date="2019" name="Int. J. Syst. Evol. Microbiol.">
        <title>The Global Catalogue of Microorganisms (GCM) 10K type strain sequencing project: providing services to taxonomists for standard genome sequencing and annotation.</title>
        <authorList>
            <consortium name="The Broad Institute Genomics Platform"/>
            <consortium name="The Broad Institute Genome Sequencing Center for Infectious Disease"/>
            <person name="Wu L."/>
            <person name="Ma J."/>
        </authorList>
    </citation>
    <scope>NUCLEOTIDE SEQUENCE [LARGE SCALE GENOMIC DNA]</scope>
    <source>
        <strain evidence="4">CCUG 62114</strain>
    </source>
</reference>
<keyword evidence="2" id="KW-0812">Transmembrane</keyword>
<evidence type="ECO:0000313" key="3">
    <source>
        <dbReference type="EMBL" id="MFD0964650.1"/>
    </source>
</evidence>
<sequence>MNSYSLIEQKIQDFIKKYYTSRLVKGVILFLAIGLLYFIATLLFEYFLWLSPIYRSILLGLFIAVELGLVYYFIGIPLFKLTGLQKRISKDEASKIIGNHFPEVSDKLTNLLQLKKDSQASELLEASINQKAKILQTIPFKLAVNLSSNKKYIKYLALPLLIFLLFQITGNLNIIGDSYTRVMNPTVAYTPPAPFHFIIKNDDLRAIENIPFILQVSTKGKVAPSDVKIHFKNESYYLKPVGINNFEYEFSNLNEPLQFTLEANDLSSPEYTIHTISVPSITNFSMELNYPAYVGKKNQVISNTGNAIVPEGTIINWILNTKTTDAIQFKTKDTVFNLIKVNSKFSFNHKVFSDLDYELSTHNNEIPNYEQLAYSIDVVKDEYPEIQVQSKADSLDNQTIYFLGKISDDYGLKKLQLIYNQVDSNLKQSVNLPINKGNFDQFSYVFPNNLNLEQGKAYEYYFEVTDNDVLHGYKKSKSQLFTYQKLTDSELESQQLENQQETIDNLNKSLDKLEKQEKSLEELNQLNKEKNKLNWNDKNKMKQFLKRQEQQEQLMKKFNKDLQNNLDNFQKENQQSDPFKEELQKRLEQNEKELEKKEKLLDELKKLQDKIQQEELSKKLDKLSKQNKNDQKSLEQIVELTKRYYISKKFEKVAKDLEKLAKEQNSLSEKNAEENSKEKQEELNKQFSELQKDLEDLKKENEELKQPMKLEDNKELQKEINNEQQSASDNLEKKKTEKAKKNQKNSAQKMQEMSMNMQQQMQSSSDQQQEEDIHMLRQILDNLIHYSFDQENLLEVFKDINTSSLDFPNKLKKQYILKENFQHIDDSLFALSLRQPKIAEVITKEITDVHFNIDKSLERFADLKIYLGRSNQQYALTAANNLANLLSDILNQMQEQMNMPGLGQCDKPGGKGFQLSDIIQEQESLMQQMKKEKNGEKEGDNKGEGKPGEKGNPKNEQGQKPGDKPGGQQGTGNDGEENSELLFEIYKKQQDLKNQLSDILKQNGLEGKMNNLLDKMDKIQDDLLEKGFSDDVVKQMQQLKHELLNLDKAALEQGEENKREANTNKQQFYNNTQLSIPQIEQYFKEVEILNRQVLPLQPVYKKKVKEYFNNATD</sequence>
<dbReference type="EMBL" id="JBHTJM010000009">
    <property type="protein sequence ID" value="MFD0964650.1"/>
    <property type="molecule type" value="Genomic_DNA"/>
</dbReference>
<accession>A0ABW3I4A7</accession>
<proteinExistence type="predicted"/>
<keyword evidence="2" id="KW-0472">Membrane</keyword>
<feature type="region of interest" description="Disordered" evidence="1">
    <location>
        <begin position="721"/>
        <end position="771"/>
    </location>
</feature>
<keyword evidence="2" id="KW-1133">Transmembrane helix</keyword>
<feature type="compositionally biased region" description="Gly residues" evidence="1">
    <location>
        <begin position="964"/>
        <end position="973"/>
    </location>
</feature>
<feature type="compositionally biased region" description="Basic and acidic residues" evidence="1">
    <location>
        <begin position="929"/>
        <end position="953"/>
    </location>
</feature>
<dbReference type="Proteomes" id="UP001596997">
    <property type="component" value="Unassembled WGS sequence"/>
</dbReference>